<dbReference type="Proteomes" id="UP001239111">
    <property type="component" value="Chromosome 1"/>
</dbReference>
<evidence type="ECO:0000313" key="1">
    <source>
        <dbReference type="EMBL" id="KAJ8685814.1"/>
    </source>
</evidence>
<organism evidence="1 2">
    <name type="scientific">Eretmocerus hayati</name>
    <dbReference type="NCBI Taxonomy" id="131215"/>
    <lineage>
        <taxon>Eukaryota</taxon>
        <taxon>Metazoa</taxon>
        <taxon>Ecdysozoa</taxon>
        <taxon>Arthropoda</taxon>
        <taxon>Hexapoda</taxon>
        <taxon>Insecta</taxon>
        <taxon>Pterygota</taxon>
        <taxon>Neoptera</taxon>
        <taxon>Endopterygota</taxon>
        <taxon>Hymenoptera</taxon>
        <taxon>Apocrita</taxon>
        <taxon>Proctotrupomorpha</taxon>
        <taxon>Chalcidoidea</taxon>
        <taxon>Aphelinidae</taxon>
        <taxon>Aphelininae</taxon>
        <taxon>Eretmocerus</taxon>
    </lineage>
</organism>
<comment type="caution">
    <text evidence="1">The sequence shown here is derived from an EMBL/GenBank/DDBJ whole genome shotgun (WGS) entry which is preliminary data.</text>
</comment>
<reference evidence="1" key="1">
    <citation type="submission" date="2023-04" db="EMBL/GenBank/DDBJ databases">
        <title>A chromosome-level genome assembly of the parasitoid wasp Eretmocerus hayati.</title>
        <authorList>
            <person name="Zhong Y."/>
            <person name="Liu S."/>
            <person name="Liu Y."/>
        </authorList>
    </citation>
    <scope>NUCLEOTIDE SEQUENCE</scope>
    <source>
        <strain evidence="1">ZJU_SS_LIU_2023</strain>
    </source>
</reference>
<sequence>MGMTGRGRTSQAVSINKLFDKNTLERIAESAWNRIWDKFVSFGPVSAGILTISIILRILKSIIDIVLQGYALQAILGWSIHVLRAVFGSVTQLLILLAKQEERKQENDEVQTETRKTEDTISTIRANPFENNVPTTSGNSPTIPRAGSPSPSGRSNHFANYHYINIDPHQPRTGNSNGANTL</sequence>
<name>A0ACC2PR70_9HYME</name>
<keyword evidence="2" id="KW-1185">Reference proteome</keyword>
<gene>
    <name evidence="1" type="ORF">QAD02_021607</name>
</gene>
<proteinExistence type="predicted"/>
<evidence type="ECO:0000313" key="2">
    <source>
        <dbReference type="Proteomes" id="UP001239111"/>
    </source>
</evidence>
<protein>
    <submittedName>
        <fullName evidence="1">Uncharacterized protein</fullName>
    </submittedName>
</protein>
<dbReference type="EMBL" id="CM056741">
    <property type="protein sequence ID" value="KAJ8685814.1"/>
    <property type="molecule type" value="Genomic_DNA"/>
</dbReference>
<accession>A0ACC2PR70</accession>